<reference evidence="1 2" key="2">
    <citation type="submission" date="2008-04" db="EMBL/GenBank/DDBJ databases">
        <authorList>
            <person name="Fulton L."/>
            <person name="Clifton S."/>
            <person name="Fulton B."/>
            <person name="Xu J."/>
            <person name="Minx P."/>
            <person name="Pepin K.H."/>
            <person name="Johnson M."/>
            <person name="Thiruvilangam P."/>
            <person name="Bhonagiri V."/>
            <person name="Nash W.E."/>
            <person name="Mardis E.R."/>
            <person name="Wilson R.K."/>
        </authorList>
    </citation>
    <scope>NUCLEOTIDE SEQUENCE [LARGE SCALE GENOMIC DNA]</scope>
    <source>
        <strain evidence="1 2">DSM 17393</strain>
    </source>
</reference>
<dbReference type="EMBL" id="ABJL02000008">
    <property type="protein sequence ID" value="EDV04296.1"/>
    <property type="molecule type" value="Genomic_DNA"/>
</dbReference>
<reference evidence="1 2" key="1">
    <citation type="submission" date="2008-04" db="EMBL/GenBank/DDBJ databases">
        <title>Draft genome sequence of Bacteroides intestinalis (DSM 17393).</title>
        <authorList>
            <person name="Sudarsanam P."/>
            <person name="Ley R."/>
            <person name="Guruge J."/>
            <person name="Turnbaugh P.J."/>
            <person name="Mahowald M."/>
            <person name="Liep D."/>
            <person name="Gordon J."/>
        </authorList>
    </citation>
    <scope>NUCLEOTIDE SEQUENCE [LARGE SCALE GENOMIC DNA]</scope>
    <source>
        <strain evidence="1 2">DSM 17393</strain>
    </source>
</reference>
<dbReference type="Proteomes" id="UP000004596">
    <property type="component" value="Unassembled WGS sequence"/>
</dbReference>
<dbReference type="AlphaFoldDB" id="B3CB44"/>
<protein>
    <submittedName>
        <fullName evidence="1">Uncharacterized protein</fullName>
    </submittedName>
</protein>
<dbReference type="STRING" id="471870.BACINT_03430"/>
<comment type="caution">
    <text evidence="1">The sequence shown here is derived from an EMBL/GenBank/DDBJ whole genome shotgun (WGS) entry which is preliminary data.</text>
</comment>
<accession>B3CB44</accession>
<gene>
    <name evidence="1" type="ORF">BACINT_03430</name>
</gene>
<organism evidence="1 2">
    <name type="scientific">Bacteroides intestinalis DSM 17393</name>
    <dbReference type="NCBI Taxonomy" id="471870"/>
    <lineage>
        <taxon>Bacteria</taxon>
        <taxon>Pseudomonadati</taxon>
        <taxon>Bacteroidota</taxon>
        <taxon>Bacteroidia</taxon>
        <taxon>Bacteroidales</taxon>
        <taxon>Bacteroidaceae</taxon>
        <taxon>Bacteroides</taxon>
    </lineage>
</organism>
<evidence type="ECO:0000313" key="1">
    <source>
        <dbReference type="EMBL" id="EDV04296.1"/>
    </source>
</evidence>
<sequence>MVIKPKKFQKDVIRHVFKFGKYLEKPLYLQRYPENNLFTLKKN</sequence>
<evidence type="ECO:0000313" key="2">
    <source>
        <dbReference type="Proteomes" id="UP000004596"/>
    </source>
</evidence>
<proteinExistence type="predicted"/>
<name>B3CB44_9BACE</name>